<dbReference type="NCBIfam" id="TIGR01730">
    <property type="entry name" value="RND_mfp"/>
    <property type="match status" value="1"/>
</dbReference>
<evidence type="ECO:0000313" key="9">
    <source>
        <dbReference type="Proteomes" id="UP000198157"/>
    </source>
</evidence>
<dbReference type="Pfam" id="PF25967">
    <property type="entry name" value="RND-MFP_C"/>
    <property type="match status" value="1"/>
</dbReference>
<protein>
    <submittedName>
        <fullName evidence="8">Efflux transporter periplasmic adaptor subunit</fullName>
    </submittedName>
</protein>
<feature type="domain" description="Multidrug resistance protein MdtA-like C-terminal permuted SH3" evidence="7">
    <location>
        <begin position="286"/>
        <end position="342"/>
    </location>
</feature>
<comment type="similarity">
    <text evidence="2">Belongs to the membrane fusion protein (MFP) (TC 8.A.1) family.</text>
</comment>
<dbReference type="Gene3D" id="2.40.30.170">
    <property type="match status" value="1"/>
</dbReference>
<evidence type="ECO:0000259" key="6">
    <source>
        <dbReference type="Pfam" id="PF25954"/>
    </source>
</evidence>
<evidence type="ECO:0000256" key="1">
    <source>
        <dbReference type="ARBA" id="ARBA00004196"/>
    </source>
</evidence>
<reference evidence="8 9" key="1">
    <citation type="submission" date="2017-06" db="EMBL/GenBank/DDBJ databases">
        <authorList>
            <person name="Kim H.J."/>
            <person name="Triplett B.A."/>
        </authorList>
    </citation>
    <scope>NUCLEOTIDE SEQUENCE [LARGE SCALE GENOMIC DNA]</scope>
    <source>
        <strain evidence="8 9">13146</strain>
    </source>
</reference>
<dbReference type="Pfam" id="PF25917">
    <property type="entry name" value="BSH_RND"/>
    <property type="match status" value="1"/>
</dbReference>
<dbReference type="GO" id="GO:1990281">
    <property type="term" value="C:efflux pump complex"/>
    <property type="evidence" value="ECO:0007669"/>
    <property type="project" value="TreeGrafter"/>
</dbReference>
<evidence type="ECO:0000256" key="3">
    <source>
        <dbReference type="ARBA" id="ARBA00022448"/>
    </source>
</evidence>
<dbReference type="GO" id="GO:0015562">
    <property type="term" value="F:efflux transmembrane transporter activity"/>
    <property type="evidence" value="ECO:0007669"/>
    <property type="project" value="TreeGrafter"/>
</dbReference>
<dbReference type="InterPro" id="IPR058625">
    <property type="entry name" value="MdtA-like_BSH"/>
</dbReference>
<dbReference type="InterPro" id="IPR058627">
    <property type="entry name" value="MdtA-like_C"/>
</dbReference>
<dbReference type="Pfam" id="PF25954">
    <property type="entry name" value="Beta-barrel_RND_2"/>
    <property type="match status" value="1"/>
</dbReference>
<dbReference type="InterPro" id="IPR058792">
    <property type="entry name" value="Beta-barrel_RND_2"/>
</dbReference>
<gene>
    <name evidence="8" type="ORF">CEE60_03690</name>
</gene>
<evidence type="ECO:0000259" key="5">
    <source>
        <dbReference type="Pfam" id="PF25917"/>
    </source>
</evidence>
<keyword evidence="3" id="KW-0813">Transport</keyword>
<evidence type="ECO:0000256" key="2">
    <source>
        <dbReference type="ARBA" id="ARBA00009477"/>
    </source>
</evidence>
<dbReference type="PANTHER" id="PTHR30469">
    <property type="entry name" value="MULTIDRUG RESISTANCE PROTEIN MDTA"/>
    <property type="match status" value="1"/>
</dbReference>
<dbReference type="InterPro" id="IPR058624">
    <property type="entry name" value="MdtA-like_HH"/>
</dbReference>
<feature type="domain" description="CusB-like beta-barrel" evidence="6">
    <location>
        <begin position="204"/>
        <end position="259"/>
    </location>
</feature>
<dbReference type="PANTHER" id="PTHR30469:SF15">
    <property type="entry name" value="HLYD FAMILY OF SECRETION PROTEINS"/>
    <property type="match status" value="1"/>
</dbReference>
<accession>A0A246HRH5</accession>
<dbReference type="Gene3D" id="1.10.287.470">
    <property type="entry name" value="Helix hairpin bin"/>
    <property type="match status" value="1"/>
</dbReference>
<dbReference type="EMBL" id="NIVS01000009">
    <property type="protein sequence ID" value="OWQ55916.1"/>
    <property type="molecule type" value="Genomic_DNA"/>
</dbReference>
<dbReference type="Gene3D" id="2.40.420.20">
    <property type="match status" value="1"/>
</dbReference>
<organism evidence="8 9">
    <name type="scientific">Stenotrophomonas maltophilia</name>
    <name type="common">Pseudomonas maltophilia</name>
    <name type="synonym">Xanthomonas maltophilia</name>
    <dbReference type="NCBI Taxonomy" id="40324"/>
    <lineage>
        <taxon>Bacteria</taxon>
        <taxon>Pseudomonadati</taxon>
        <taxon>Pseudomonadota</taxon>
        <taxon>Gammaproteobacteria</taxon>
        <taxon>Lysobacterales</taxon>
        <taxon>Lysobacteraceae</taxon>
        <taxon>Stenotrophomonas</taxon>
        <taxon>Stenotrophomonas maltophilia group</taxon>
    </lineage>
</organism>
<proteinExistence type="inferred from homology"/>
<feature type="domain" description="Multidrug resistance protein MdtA-like alpha-helical hairpin" evidence="4">
    <location>
        <begin position="99"/>
        <end position="166"/>
    </location>
</feature>
<dbReference type="AlphaFoldDB" id="A0A246HRH5"/>
<dbReference type="PROSITE" id="PS51257">
    <property type="entry name" value="PROKAR_LIPOPROTEIN"/>
    <property type="match status" value="1"/>
</dbReference>
<feature type="domain" description="Multidrug resistance protein MdtA-like barrel-sandwich hybrid" evidence="5">
    <location>
        <begin position="63"/>
        <end position="194"/>
    </location>
</feature>
<name>A0A246HRH5_STEMA</name>
<dbReference type="Pfam" id="PF25876">
    <property type="entry name" value="HH_MFP_RND"/>
    <property type="match status" value="1"/>
</dbReference>
<comment type="caution">
    <text evidence="8">The sequence shown here is derived from an EMBL/GenBank/DDBJ whole genome shotgun (WGS) entry which is preliminary data.</text>
</comment>
<dbReference type="SUPFAM" id="SSF111369">
    <property type="entry name" value="HlyD-like secretion proteins"/>
    <property type="match status" value="1"/>
</dbReference>
<evidence type="ECO:0000259" key="7">
    <source>
        <dbReference type="Pfam" id="PF25967"/>
    </source>
</evidence>
<dbReference type="OrthoDB" id="9806939at2"/>
<sequence length="381" mass="39580">MKNMRWMGGGLLALALAACGKQDAEPVAPIPVLVVHPGTVAGQEVAAYPGEIRAREESPLSFRVGGNLIKRHVDAGQRVRKGQLLAELDAADYASQASASQAQLAAAEADLVRARDDQKRYATLAQQQLVSQSALDSQTAAFKAAQGQANAARANLAVARNQAQYAQLRAPADGVIASRQAEAGQVVSAGQTVFTLAADGGREVVIALPESNIRDYQVGQPVQVELWNRPGQMLPGTIREIAPAADAQGRTYATRVSLAPEALTEVELGQSARVFAAAGRQGTLQLPLAAVQRGADGRSSVWVVDPARHTLKATPVTIGAYAVESVPVLSGVNANDWVVAAGGHLLREGQPVTAVDRQNRPVLAPAAKPAAPVAPAAGKGN</sequence>
<dbReference type="Proteomes" id="UP000198157">
    <property type="component" value="Unassembled WGS sequence"/>
</dbReference>
<dbReference type="Gene3D" id="2.40.50.100">
    <property type="match status" value="1"/>
</dbReference>
<dbReference type="InterPro" id="IPR006143">
    <property type="entry name" value="RND_pump_MFP"/>
</dbReference>
<evidence type="ECO:0000259" key="4">
    <source>
        <dbReference type="Pfam" id="PF25876"/>
    </source>
</evidence>
<comment type="subcellular location">
    <subcellularLocation>
        <location evidence="1">Cell envelope</location>
    </subcellularLocation>
</comment>
<evidence type="ECO:0000313" key="8">
    <source>
        <dbReference type="EMBL" id="OWQ55916.1"/>
    </source>
</evidence>